<reference evidence="1" key="1">
    <citation type="submission" date="2021-01" db="EMBL/GenBank/DDBJ databases">
        <title>Whole genome shotgun sequence of Actinoplanes rishiriensis NBRC 108556.</title>
        <authorList>
            <person name="Komaki H."/>
            <person name="Tamura T."/>
        </authorList>
    </citation>
    <scope>NUCLEOTIDE SEQUENCE</scope>
    <source>
        <strain evidence="1">NBRC 108556</strain>
    </source>
</reference>
<dbReference type="Proteomes" id="UP000636960">
    <property type="component" value="Unassembled WGS sequence"/>
</dbReference>
<accession>A0A919JXW1</accession>
<evidence type="ECO:0000313" key="2">
    <source>
        <dbReference type="Proteomes" id="UP000636960"/>
    </source>
</evidence>
<evidence type="ECO:0000313" key="1">
    <source>
        <dbReference type="EMBL" id="GIE95669.1"/>
    </source>
</evidence>
<dbReference type="AlphaFoldDB" id="A0A919JXW1"/>
<gene>
    <name evidence="1" type="ORF">Ari01nite_31340</name>
</gene>
<protein>
    <submittedName>
        <fullName evidence="1">Uncharacterized protein</fullName>
    </submittedName>
</protein>
<comment type="caution">
    <text evidence="1">The sequence shown here is derived from an EMBL/GenBank/DDBJ whole genome shotgun (WGS) entry which is preliminary data.</text>
</comment>
<sequence>MNHAPARTVVLARALPAAFEAACLLHCADVSAAGRRRAEPPTPTTGAAEFDQPPAATRLTWLLTALGYDATQEQLSGGGRRQYHLQRVVLPDPQRIPADRMLGTAWRQGRLVLLQAETLGASALRHAQRATLAHAAWRAALLAGGRRRRADMIGVSLGDQEMAAVLVRAARLVGVTAEVTRRPGCLIVAIPPAAASFLMATRLPTAIPA</sequence>
<name>A0A919JXW1_9ACTN</name>
<organism evidence="1 2">
    <name type="scientific">Paractinoplanes rishiriensis</name>
    <dbReference type="NCBI Taxonomy" id="1050105"/>
    <lineage>
        <taxon>Bacteria</taxon>
        <taxon>Bacillati</taxon>
        <taxon>Actinomycetota</taxon>
        <taxon>Actinomycetes</taxon>
        <taxon>Micromonosporales</taxon>
        <taxon>Micromonosporaceae</taxon>
        <taxon>Paractinoplanes</taxon>
    </lineage>
</organism>
<dbReference type="RefSeq" id="WP_203781956.1">
    <property type="nucleotide sequence ID" value="NZ_BOMV01000034.1"/>
</dbReference>
<keyword evidence="2" id="KW-1185">Reference proteome</keyword>
<proteinExistence type="predicted"/>
<dbReference type="EMBL" id="BOMV01000034">
    <property type="protein sequence ID" value="GIE95669.1"/>
    <property type="molecule type" value="Genomic_DNA"/>
</dbReference>